<evidence type="ECO:0000313" key="8">
    <source>
        <dbReference type="Proteomes" id="UP001175261"/>
    </source>
</evidence>
<evidence type="ECO:0000256" key="4">
    <source>
        <dbReference type="PIRSR" id="PIRSR005739-1"/>
    </source>
</evidence>
<organism evidence="7 8">
    <name type="scientific">Sarocladium strictum</name>
    <name type="common">Black bundle disease fungus</name>
    <name type="synonym">Acremonium strictum</name>
    <dbReference type="NCBI Taxonomy" id="5046"/>
    <lineage>
        <taxon>Eukaryota</taxon>
        <taxon>Fungi</taxon>
        <taxon>Dikarya</taxon>
        <taxon>Ascomycota</taxon>
        <taxon>Pezizomycotina</taxon>
        <taxon>Sordariomycetes</taxon>
        <taxon>Hypocreomycetidae</taxon>
        <taxon>Hypocreales</taxon>
        <taxon>Sarocladiaceae</taxon>
        <taxon>Sarocladium</taxon>
    </lineage>
</organism>
<dbReference type="PROSITE" id="PS51683">
    <property type="entry name" value="SAM_OMT_II"/>
    <property type="match status" value="1"/>
</dbReference>
<name>A0AA39L4Q9_SARSR</name>
<dbReference type="Pfam" id="PF00891">
    <property type="entry name" value="Methyltransf_2"/>
    <property type="match status" value="1"/>
</dbReference>
<dbReference type="GO" id="GO:0032259">
    <property type="term" value="P:methylation"/>
    <property type="evidence" value="ECO:0007669"/>
    <property type="project" value="UniProtKB-KW"/>
</dbReference>
<dbReference type="InterPro" id="IPR029063">
    <property type="entry name" value="SAM-dependent_MTases_sf"/>
</dbReference>
<proteinExistence type="predicted"/>
<protein>
    <recommendedName>
        <fullName evidence="9">O-methyltransferase domain-containing protein</fullName>
    </recommendedName>
</protein>
<evidence type="ECO:0008006" key="9">
    <source>
        <dbReference type="Google" id="ProtNLM"/>
    </source>
</evidence>
<dbReference type="Proteomes" id="UP001175261">
    <property type="component" value="Unassembled WGS sequence"/>
</dbReference>
<comment type="caution">
    <text evidence="7">The sequence shown here is derived from an EMBL/GenBank/DDBJ whole genome shotgun (WGS) entry which is preliminary data.</text>
</comment>
<dbReference type="InterPro" id="IPR036390">
    <property type="entry name" value="WH_DNA-bd_sf"/>
</dbReference>
<dbReference type="InterPro" id="IPR016461">
    <property type="entry name" value="COMT-like"/>
</dbReference>
<dbReference type="Pfam" id="PF08100">
    <property type="entry name" value="Dimerisation"/>
    <property type="match status" value="1"/>
</dbReference>
<feature type="domain" description="O-methyltransferase dimerisation" evidence="6">
    <location>
        <begin position="60"/>
        <end position="137"/>
    </location>
</feature>
<gene>
    <name evidence="7" type="ORF">NLU13_8181</name>
</gene>
<dbReference type="SUPFAM" id="SSF53335">
    <property type="entry name" value="S-adenosyl-L-methionine-dependent methyltransferases"/>
    <property type="match status" value="1"/>
</dbReference>
<keyword evidence="1" id="KW-0489">Methyltransferase</keyword>
<dbReference type="EMBL" id="JAPDFR010000008">
    <property type="protein sequence ID" value="KAK0384092.1"/>
    <property type="molecule type" value="Genomic_DNA"/>
</dbReference>
<dbReference type="PANTHER" id="PTHR43712">
    <property type="entry name" value="PUTATIVE (AFU_ORTHOLOGUE AFUA_4G14580)-RELATED"/>
    <property type="match status" value="1"/>
</dbReference>
<evidence type="ECO:0000259" key="5">
    <source>
        <dbReference type="Pfam" id="PF00891"/>
    </source>
</evidence>
<keyword evidence="2" id="KW-0808">Transferase</keyword>
<dbReference type="InterPro" id="IPR001077">
    <property type="entry name" value="COMT_C"/>
</dbReference>
<keyword evidence="3" id="KW-0949">S-adenosyl-L-methionine</keyword>
<dbReference type="AlphaFoldDB" id="A0AA39L4Q9"/>
<feature type="domain" description="O-methyltransferase C-terminal" evidence="5">
    <location>
        <begin position="240"/>
        <end position="384"/>
    </location>
</feature>
<evidence type="ECO:0000256" key="2">
    <source>
        <dbReference type="ARBA" id="ARBA00022679"/>
    </source>
</evidence>
<dbReference type="GO" id="GO:0046983">
    <property type="term" value="F:protein dimerization activity"/>
    <property type="evidence" value="ECO:0007669"/>
    <property type="project" value="InterPro"/>
</dbReference>
<dbReference type="InterPro" id="IPR012967">
    <property type="entry name" value="COMT_dimerisation"/>
</dbReference>
<dbReference type="PIRSF" id="PIRSF005739">
    <property type="entry name" value="O-mtase"/>
    <property type="match status" value="1"/>
</dbReference>
<dbReference type="Gene3D" id="3.40.50.150">
    <property type="entry name" value="Vaccinia Virus protein VP39"/>
    <property type="match status" value="1"/>
</dbReference>
<evidence type="ECO:0000259" key="6">
    <source>
        <dbReference type="Pfam" id="PF08100"/>
    </source>
</evidence>
<dbReference type="GO" id="GO:0008171">
    <property type="term" value="F:O-methyltransferase activity"/>
    <property type="evidence" value="ECO:0007669"/>
    <property type="project" value="InterPro"/>
</dbReference>
<dbReference type="InterPro" id="IPR036388">
    <property type="entry name" value="WH-like_DNA-bd_sf"/>
</dbReference>
<keyword evidence="8" id="KW-1185">Reference proteome</keyword>
<dbReference type="PANTHER" id="PTHR43712:SF16">
    <property type="entry name" value="O-METHYLTRANSFERASE ELCB"/>
    <property type="match status" value="1"/>
</dbReference>
<sequence>MSSADNDKLASSLESLAATLTDAAKDLRGGTAASPEKHGRLLESLKGVLVMLHGPREDLMESLAGFCQIAIIRLFIKWKVFEEIPAEGTIHYRELAAAVGADTSLINRLCWVLVATGVLRQDGPDRVAHTKKSQAYTSIAPLKAQLQMGFDEYFPPILAMPRYFDAYGLKEPAGKLHSIKAFAEGEPEFTVSELMNRHPERMSTMLLALSAMEKMYPHSGLYDFSWVAARAGDSPTDRPLIVDVGGGNGHTLRAICKDTPGLPLSRCVLQDLPEIIEVAKKTADKEVLSAQLIGMDFFKEQPVKGALIYHCRWCLHDYSDDECLVILKHQADAMAPDSKLLIGEIVISNPPSQSAAVMDMLLGTIGGKERTIEGFHDLAGRAGLKITSVHSGPRDMTIMECVKL</sequence>
<reference evidence="7" key="1">
    <citation type="submission" date="2022-10" db="EMBL/GenBank/DDBJ databases">
        <title>Determination and structural analysis of whole genome sequence of Sarocladium strictum F4-1.</title>
        <authorList>
            <person name="Hu L."/>
            <person name="Jiang Y."/>
        </authorList>
    </citation>
    <scope>NUCLEOTIDE SEQUENCE</scope>
    <source>
        <strain evidence="7">F4-1</strain>
    </source>
</reference>
<feature type="active site" description="Proton acceptor" evidence="4">
    <location>
        <position position="316"/>
    </location>
</feature>
<evidence type="ECO:0000256" key="1">
    <source>
        <dbReference type="ARBA" id="ARBA00022603"/>
    </source>
</evidence>
<dbReference type="Gene3D" id="1.10.10.10">
    <property type="entry name" value="Winged helix-like DNA-binding domain superfamily/Winged helix DNA-binding domain"/>
    <property type="match status" value="1"/>
</dbReference>
<accession>A0AA39L4Q9</accession>
<evidence type="ECO:0000256" key="3">
    <source>
        <dbReference type="ARBA" id="ARBA00022691"/>
    </source>
</evidence>
<evidence type="ECO:0000313" key="7">
    <source>
        <dbReference type="EMBL" id="KAK0384092.1"/>
    </source>
</evidence>
<dbReference type="SUPFAM" id="SSF46785">
    <property type="entry name" value="Winged helix' DNA-binding domain"/>
    <property type="match status" value="1"/>
</dbReference>